<feature type="compositionally biased region" description="Low complexity" evidence="1">
    <location>
        <begin position="1"/>
        <end position="11"/>
    </location>
</feature>
<proteinExistence type="predicted"/>
<feature type="region of interest" description="Disordered" evidence="1">
    <location>
        <begin position="1"/>
        <end position="24"/>
    </location>
</feature>
<dbReference type="NCBIfam" id="TIGR03347">
    <property type="entry name" value="VI_chp_1"/>
    <property type="match status" value="1"/>
</dbReference>
<dbReference type="PANTHER" id="PTHR35564">
    <property type="match status" value="1"/>
</dbReference>
<comment type="caution">
    <text evidence="2">The sequence shown here is derived from an EMBL/GenBank/DDBJ whole genome shotgun (WGS) entry which is preliminary data.</text>
</comment>
<dbReference type="RefSeq" id="WP_237343958.1">
    <property type="nucleotide sequence ID" value="NZ_JABWGX010000002.1"/>
</dbReference>
<evidence type="ECO:0000313" key="3">
    <source>
        <dbReference type="Proteomes" id="UP001241747"/>
    </source>
</evidence>
<sequence length="348" mass="37682">MSDGPVPAATPGGPGGRTQELESQELEAQGLETQELELWAFFALIQHLERLFPDAPPFGGTRDPQAEAVRFHANPSLGYPAREVERLVFNADGTRADVTVNFLGLQGPSSPLPPFYTEQVIEDAADGGVLSTFLDLFNHRLVSLLVRVHKHHRHALQYERGAHDAVSQTIAALMGLLPGRADRRRVALLPYAGLLSCYSLSASIIAPLIGHCTDLPVRIDEFVPRVVTIPAHLCSRLGDTPPELGVDFIVGADVMDHTGKFRLVIGPVDGPTFARLMPDQPLFAEVLDLLMLALKDPLAFDLRIEIKAGERPAFALGEGQLGWNTWAAPPDDAGGHVDFAADRLAPTL</sequence>
<dbReference type="PANTHER" id="PTHR35564:SF3">
    <property type="entry name" value="TYPE VI SECRETION SYSTEM BASEPLATE SUBUNIT TSSG"/>
    <property type="match status" value="1"/>
</dbReference>
<keyword evidence="3" id="KW-1185">Reference proteome</keyword>
<dbReference type="Proteomes" id="UP001241747">
    <property type="component" value="Unassembled WGS sequence"/>
</dbReference>
<organism evidence="2 3">
    <name type="scientific">Xanthobacter agilis</name>
    <dbReference type="NCBI Taxonomy" id="47492"/>
    <lineage>
        <taxon>Bacteria</taxon>
        <taxon>Pseudomonadati</taxon>
        <taxon>Pseudomonadota</taxon>
        <taxon>Alphaproteobacteria</taxon>
        <taxon>Hyphomicrobiales</taxon>
        <taxon>Xanthobacteraceae</taxon>
        <taxon>Xanthobacter</taxon>
    </lineage>
</organism>
<evidence type="ECO:0000313" key="2">
    <source>
        <dbReference type="EMBL" id="MDQ0505589.1"/>
    </source>
</evidence>
<protein>
    <submittedName>
        <fullName evidence="2">Type VI secretion system protein ImpH</fullName>
    </submittedName>
</protein>
<dbReference type="InterPro" id="IPR010732">
    <property type="entry name" value="T6SS_TssG-like"/>
</dbReference>
<gene>
    <name evidence="2" type="ORF">QOZ94_002385</name>
</gene>
<dbReference type="Pfam" id="PF06996">
    <property type="entry name" value="T6SS_TssG"/>
    <property type="match status" value="1"/>
</dbReference>
<name>A0ABU0LEP7_XANAG</name>
<evidence type="ECO:0000256" key="1">
    <source>
        <dbReference type="SAM" id="MobiDB-lite"/>
    </source>
</evidence>
<dbReference type="EMBL" id="JAUSVY010000004">
    <property type="protein sequence ID" value="MDQ0505589.1"/>
    <property type="molecule type" value="Genomic_DNA"/>
</dbReference>
<reference evidence="2 3" key="1">
    <citation type="submission" date="2023-07" db="EMBL/GenBank/DDBJ databases">
        <title>Genomic Encyclopedia of Type Strains, Phase IV (KMG-IV): sequencing the most valuable type-strain genomes for metagenomic binning, comparative biology and taxonomic classification.</title>
        <authorList>
            <person name="Goeker M."/>
        </authorList>
    </citation>
    <scope>NUCLEOTIDE SEQUENCE [LARGE SCALE GENOMIC DNA]</scope>
    <source>
        <strain evidence="2 3">DSM 3770</strain>
    </source>
</reference>
<accession>A0ABU0LEP7</accession>